<evidence type="ECO:0000313" key="2">
    <source>
        <dbReference type="Proteomes" id="UP000051202"/>
    </source>
</evidence>
<gene>
    <name evidence="1" type="ORF">AS194_05060</name>
</gene>
<organism evidence="1 2">
    <name type="scientific">Psychrobacter piscatorii</name>
    <dbReference type="NCBI Taxonomy" id="554343"/>
    <lineage>
        <taxon>Bacteria</taxon>
        <taxon>Pseudomonadati</taxon>
        <taxon>Pseudomonadota</taxon>
        <taxon>Gammaproteobacteria</taxon>
        <taxon>Moraxellales</taxon>
        <taxon>Moraxellaceae</taxon>
        <taxon>Psychrobacter</taxon>
    </lineage>
</organism>
<sequence length="143" mass="15755">MRTNAQTKLTNTATGAVIILSDSLYPEGEHDWSAIVSNTKYALDGTMIVEQSERKAGRPYTMQAPDGHGVLSRATVNALKSERDKLGATFWLDYLADGAVKRVKVIFDTTAEAIEAKPVKNTTSPELTDYYNVTLRFLEIPSN</sequence>
<keyword evidence="2" id="KW-1185">Reference proteome</keyword>
<proteinExistence type="predicted"/>
<comment type="caution">
    <text evidence="1">The sequence shown here is derived from an EMBL/GenBank/DDBJ whole genome shotgun (WGS) entry which is preliminary data.</text>
</comment>
<dbReference type="STRING" id="554343.AS194_05060"/>
<evidence type="ECO:0000313" key="1">
    <source>
        <dbReference type="EMBL" id="KRU23300.1"/>
    </source>
</evidence>
<dbReference type="Proteomes" id="UP000051202">
    <property type="component" value="Unassembled WGS sequence"/>
</dbReference>
<protein>
    <recommendedName>
        <fullName evidence="3">Phage tail protein</fullName>
    </recommendedName>
</protein>
<reference evidence="1 2" key="1">
    <citation type="submission" date="2015-11" db="EMBL/GenBank/DDBJ databases">
        <title>Permanent draft genome of Psychrobacter piscatorii LQ58.</title>
        <authorList>
            <person name="Zhou M."/>
            <person name="Dong B."/>
            <person name="Liu Q."/>
        </authorList>
    </citation>
    <scope>NUCLEOTIDE SEQUENCE [LARGE SCALE GENOMIC DNA]</scope>
    <source>
        <strain evidence="1 2">LQ58</strain>
    </source>
</reference>
<evidence type="ECO:0008006" key="3">
    <source>
        <dbReference type="Google" id="ProtNLM"/>
    </source>
</evidence>
<accession>A0A0T6DTN0</accession>
<dbReference type="AlphaFoldDB" id="A0A0T6DTN0"/>
<dbReference type="RefSeq" id="WP_058023935.1">
    <property type="nucleotide sequence ID" value="NZ_LNDJ01000047.1"/>
</dbReference>
<dbReference type="EMBL" id="LNDJ01000047">
    <property type="protein sequence ID" value="KRU23300.1"/>
    <property type="molecule type" value="Genomic_DNA"/>
</dbReference>
<name>A0A0T6DTN0_9GAMM</name>